<dbReference type="Proteomes" id="UP000182661">
    <property type="component" value="Unassembled WGS sequence"/>
</dbReference>
<dbReference type="PANTHER" id="PTHR34299:SF1">
    <property type="entry name" value="DIACYLGLYCEROL KINASE"/>
    <property type="match status" value="1"/>
</dbReference>
<dbReference type="AlphaFoldDB" id="A0A657LQD5"/>
<comment type="subcellular location">
    <subcellularLocation>
        <location evidence="1 24">Cell inner membrane</location>
        <topology evidence="1 24">Multi-pass membrane protein</topology>
    </subcellularLocation>
</comment>
<keyword evidence="17 24" id="KW-0472">Membrane</keyword>
<dbReference type="EMBL" id="LSRP01000107">
    <property type="protein sequence ID" value="OJF93509.1"/>
    <property type="molecule type" value="Genomic_DNA"/>
</dbReference>
<evidence type="ECO:0000256" key="2">
    <source>
        <dbReference type="ARBA" id="ARBA00005967"/>
    </source>
</evidence>
<feature type="binding site" evidence="21">
    <location>
        <position position="74"/>
    </location>
    <ligand>
        <name>substrate</name>
    </ligand>
</feature>
<feature type="binding site" evidence="22">
    <location>
        <begin position="99"/>
        <end position="100"/>
    </location>
    <ligand>
        <name>ATP</name>
        <dbReference type="ChEBI" id="CHEBI:30616"/>
    </ligand>
</feature>
<reference evidence="25 26" key="1">
    <citation type="submission" date="2016-02" db="EMBL/GenBank/DDBJ databases">
        <title>Genome sequencing of a beta-galactosidase producing bacteria Rhizobium sp. 59.</title>
        <authorList>
            <person name="Wang D."/>
            <person name="Kot W."/>
            <person name="Qin Y."/>
            <person name="Hansen L."/>
            <person name="Naqvi K."/>
            <person name="Rensing C."/>
        </authorList>
    </citation>
    <scope>NUCLEOTIDE SEQUENCE [LARGE SCALE GENOMIC DNA]</scope>
    <source>
        <strain evidence="25 26">59</strain>
    </source>
</reference>
<evidence type="ECO:0000256" key="21">
    <source>
        <dbReference type="PIRSR" id="PIRSR600829-2"/>
    </source>
</evidence>
<feature type="active site" description="Proton acceptor" evidence="20">
    <location>
        <position position="74"/>
    </location>
</feature>
<dbReference type="GO" id="GO:0005524">
    <property type="term" value="F:ATP binding"/>
    <property type="evidence" value="ECO:0007669"/>
    <property type="project" value="UniProtKB-KW"/>
</dbReference>
<evidence type="ECO:0000256" key="17">
    <source>
        <dbReference type="ARBA" id="ARBA00023136"/>
    </source>
</evidence>
<dbReference type="GO" id="GO:0006654">
    <property type="term" value="P:phosphatidic acid biosynthetic process"/>
    <property type="evidence" value="ECO:0007669"/>
    <property type="project" value="InterPro"/>
</dbReference>
<feature type="binding site" evidence="21">
    <location>
        <begin position="35"/>
        <end position="39"/>
    </location>
    <ligand>
        <name>substrate</name>
    </ligand>
</feature>
<evidence type="ECO:0000256" key="12">
    <source>
        <dbReference type="ARBA" id="ARBA00022777"/>
    </source>
</evidence>
<evidence type="ECO:0000256" key="10">
    <source>
        <dbReference type="ARBA" id="ARBA00022723"/>
    </source>
</evidence>
<accession>A0A657LQD5</accession>
<evidence type="ECO:0000256" key="23">
    <source>
        <dbReference type="PIRSR" id="PIRSR600829-4"/>
    </source>
</evidence>
<evidence type="ECO:0000256" key="9">
    <source>
        <dbReference type="ARBA" id="ARBA00022692"/>
    </source>
</evidence>
<feature type="binding site" evidence="21">
    <location>
        <position position="103"/>
    </location>
    <ligand>
        <name>substrate</name>
    </ligand>
</feature>
<evidence type="ECO:0000256" key="4">
    <source>
        <dbReference type="ARBA" id="ARBA00017575"/>
    </source>
</evidence>
<feature type="binding site" evidence="22">
    <location>
        <position position="81"/>
    </location>
    <ligand>
        <name>ATP</name>
        <dbReference type="ChEBI" id="CHEBI:30616"/>
    </ligand>
</feature>
<evidence type="ECO:0000313" key="25">
    <source>
        <dbReference type="EMBL" id="OJF93509.1"/>
    </source>
</evidence>
<keyword evidence="26" id="KW-1185">Reference proteome</keyword>
<feature type="transmembrane region" description="Helical" evidence="24">
    <location>
        <begin position="34"/>
        <end position="52"/>
    </location>
</feature>
<evidence type="ECO:0000256" key="15">
    <source>
        <dbReference type="ARBA" id="ARBA00022989"/>
    </source>
</evidence>
<keyword evidence="10 23" id="KW-0479">Metal-binding</keyword>
<dbReference type="Gene3D" id="1.10.287.3610">
    <property type="match status" value="1"/>
</dbReference>
<feature type="binding site" evidence="22">
    <location>
        <position position="33"/>
    </location>
    <ligand>
        <name>ATP</name>
        <dbReference type="ChEBI" id="CHEBI:30616"/>
    </ligand>
</feature>
<feature type="binding site" evidence="23">
    <location>
        <position position="81"/>
    </location>
    <ligand>
        <name>a divalent metal cation</name>
        <dbReference type="ChEBI" id="CHEBI:60240"/>
    </ligand>
</feature>
<evidence type="ECO:0000256" key="24">
    <source>
        <dbReference type="RuleBase" id="RU363065"/>
    </source>
</evidence>
<keyword evidence="15 24" id="KW-1133">Transmembrane helix</keyword>
<feature type="binding site" evidence="22">
    <location>
        <position position="22"/>
    </location>
    <ligand>
        <name>ATP</name>
        <dbReference type="ChEBI" id="CHEBI:30616"/>
    </ligand>
</feature>
<dbReference type="GO" id="GO:0046872">
    <property type="term" value="F:metal ion binding"/>
    <property type="evidence" value="ECO:0007669"/>
    <property type="project" value="UniProtKB-KW"/>
</dbReference>
<protein>
    <recommendedName>
        <fullName evidence="4 24">Diacylglycerol kinase</fullName>
        <ecNumber evidence="3 24">2.7.1.107</ecNumber>
    </recommendedName>
</protein>
<dbReference type="CDD" id="cd14264">
    <property type="entry name" value="DAGK_IM"/>
    <property type="match status" value="1"/>
</dbReference>
<evidence type="ECO:0000256" key="5">
    <source>
        <dbReference type="ARBA" id="ARBA00022475"/>
    </source>
</evidence>
<evidence type="ECO:0000256" key="13">
    <source>
        <dbReference type="ARBA" id="ARBA00022840"/>
    </source>
</evidence>
<dbReference type="PROSITE" id="PS01069">
    <property type="entry name" value="DAGK_PROKAR"/>
    <property type="match status" value="1"/>
</dbReference>
<keyword evidence="6" id="KW-0444">Lipid biosynthesis</keyword>
<keyword evidence="5" id="KW-1003">Cell membrane</keyword>
<comment type="function">
    <text evidence="24">Catalyzes the ATP-dependent phosphorylation of sn-l,2-diacylglycerol (DAG) to phosphatidic acid. Involved in the recycling of diacylglycerol produced as a by-product during membrane-derived oligosaccharide (MDO) biosynthesis.</text>
</comment>
<evidence type="ECO:0000256" key="7">
    <source>
        <dbReference type="ARBA" id="ARBA00022519"/>
    </source>
</evidence>
<dbReference type="GO" id="GO:0005886">
    <property type="term" value="C:plasma membrane"/>
    <property type="evidence" value="ECO:0007669"/>
    <property type="project" value="UniProtKB-SubCell"/>
</dbReference>
<evidence type="ECO:0000256" key="19">
    <source>
        <dbReference type="ARBA" id="ARBA00023264"/>
    </source>
</evidence>
<dbReference type="InterPro" id="IPR000829">
    <property type="entry name" value="DAGK"/>
</dbReference>
<organism evidence="25 26">
    <name type="scientific">Pararhizobium antarcticum</name>
    <dbReference type="NCBI Taxonomy" id="1798805"/>
    <lineage>
        <taxon>Bacteria</taxon>
        <taxon>Pseudomonadati</taxon>
        <taxon>Pseudomonadota</taxon>
        <taxon>Alphaproteobacteria</taxon>
        <taxon>Hyphomicrobiales</taxon>
        <taxon>Rhizobiaceae</taxon>
        <taxon>Rhizobium/Agrobacterium group</taxon>
        <taxon>Pararhizobium</taxon>
    </lineage>
</organism>
<comment type="caution">
    <text evidence="25">The sequence shown here is derived from an EMBL/GenBank/DDBJ whole genome shotgun (WGS) entry which is preliminary data.</text>
</comment>
<proteinExistence type="inferred from homology"/>
<keyword evidence="9 24" id="KW-0812">Transmembrane</keyword>
<keyword evidence="16 24" id="KW-0443">Lipid metabolism</keyword>
<keyword evidence="14 23" id="KW-0460">Magnesium</keyword>
<name>A0A657LQD5_9HYPH</name>
<evidence type="ECO:0000256" key="14">
    <source>
        <dbReference type="ARBA" id="ARBA00022842"/>
    </source>
</evidence>
<comment type="similarity">
    <text evidence="2 24">Belongs to the bacterial diacylglycerol kinase family.</text>
</comment>
<keyword evidence="8 24" id="KW-0808">Transferase</keyword>
<evidence type="ECO:0000256" key="8">
    <source>
        <dbReference type="ARBA" id="ARBA00022679"/>
    </source>
</evidence>
<evidence type="ECO:0000256" key="22">
    <source>
        <dbReference type="PIRSR" id="PIRSR600829-3"/>
    </source>
</evidence>
<keyword evidence="12 24" id="KW-0418">Kinase</keyword>
<comment type="caution">
    <text evidence="24">Lacks conserved residue(s) required for the propagation of feature annotation.</text>
</comment>
<gene>
    <name evidence="25" type="ORF">AX760_05575</name>
</gene>
<evidence type="ECO:0000256" key="1">
    <source>
        <dbReference type="ARBA" id="ARBA00004429"/>
    </source>
</evidence>
<sequence>MGNGAPVKKLTGIRHFFAAATYSLGGAKRLLGEAAFRHELGAFAVAMVAFVVTGANFFQYVAMLVLFLLMVAFEALNTAIEEIVDRVSPEISEMGKNAKDLGSLACLCLIIANVGYASYVVFFSKLFGI</sequence>
<comment type="catalytic activity">
    <reaction evidence="24">
        <text>a 1,2-diacyl-sn-glycerol + ATP = a 1,2-diacyl-sn-glycero-3-phosphate + ADP + H(+)</text>
        <dbReference type="Rhea" id="RHEA:10272"/>
        <dbReference type="ChEBI" id="CHEBI:15378"/>
        <dbReference type="ChEBI" id="CHEBI:17815"/>
        <dbReference type="ChEBI" id="CHEBI:30616"/>
        <dbReference type="ChEBI" id="CHEBI:58608"/>
        <dbReference type="ChEBI" id="CHEBI:456216"/>
        <dbReference type="EC" id="2.7.1.107"/>
    </reaction>
</comment>
<keyword evidence="19 24" id="KW-1208">Phospholipid metabolism</keyword>
<evidence type="ECO:0000256" key="3">
    <source>
        <dbReference type="ARBA" id="ARBA00012133"/>
    </source>
</evidence>
<dbReference type="Pfam" id="PF01219">
    <property type="entry name" value="DAGK_prokar"/>
    <property type="match status" value="1"/>
</dbReference>
<evidence type="ECO:0000256" key="20">
    <source>
        <dbReference type="PIRSR" id="PIRSR600829-1"/>
    </source>
</evidence>
<keyword evidence="7 24" id="KW-0997">Cell inner membrane</keyword>
<comment type="cofactor">
    <cofactor evidence="23">
        <name>Mg(2+)</name>
        <dbReference type="ChEBI" id="CHEBI:18420"/>
    </cofactor>
    <text evidence="23">Mn(2+), Zn(2+), Cd(2+) and Co(2+) support activity to lesser extents.</text>
</comment>
<feature type="binding site" evidence="23">
    <location>
        <position position="33"/>
    </location>
    <ligand>
        <name>a divalent metal cation</name>
        <dbReference type="ChEBI" id="CHEBI:60240"/>
    </ligand>
</feature>
<dbReference type="InterPro" id="IPR033718">
    <property type="entry name" value="DAGK_prok"/>
</dbReference>
<evidence type="ECO:0000256" key="6">
    <source>
        <dbReference type="ARBA" id="ARBA00022516"/>
    </source>
</evidence>
<evidence type="ECO:0000256" key="18">
    <source>
        <dbReference type="ARBA" id="ARBA00023209"/>
    </source>
</evidence>
<feature type="transmembrane region" description="Helical" evidence="24">
    <location>
        <begin position="101"/>
        <end position="122"/>
    </location>
</feature>
<dbReference type="InterPro" id="IPR036945">
    <property type="entry name" value="DAGK_sf"/>
</dbReference>
<dbReference type="GO" id="GO:0004143">
    <property type="term" value="F:ATP-dependent diacylglycerol kinase activity"/>
    <property type="evidence" value="ECO:0007669"/>
    <property type="project" value="UniProtKB-EC"/>
</dbReference>
<dbReference type="EC" id="2.7.1.107" evidence="3 24"/>
<evidence type="ECO:0000256" key="16">
    <source>
        <dbReference type="ARBA" id="ARBA00023098"/>
    </source>
</evidence>
<keyword evidence="18" id="KW-0594">Phospholipid biosynthesis</keyword>
<evidence type="ECO:0000313" key="26">
    <source>
        <dbReference type="Proteomes" id="UP000182661"/>
    </source>
</evidence>
<keyword evidence="11 22" id="KW-0547">Nucleotide-binding</keyword>
<keyword evidence="13 22" id="KW-0067">ATP-binding</keyword>
<dbReference type="PANTHER" id="PTHR34299">
    <property type="entry name" value="DIACYLGLYCEROL KINASE"/>
    <property type="match status" value="1"/>
</dbReference>
<evidence type="ECO:0000256" key="11">
    <source>
        <dbReference type="ARBA" id="ARBA00022741"/>
    </source>
</evidence>